<evidence type="ECO:0000256" key="3">
    <source>
        <dbReference type="ARBA" id="ARBA00022692"/>
    </source>
</evidence>
<evidence type="ECO:0000313" key="12">
    <source>
        <dbReference type="EMBL" id="KAF7209452.1"/>
    </source>
</evidence>
<evidence type="ECO:0000256" key="7">
    <source>
        <dbReference type="ARBA" id="ARBA00023170"/>
    </source>
</evidence>
<dbReference type="InterPro" id="IPR013568">
    <property type="entry name" value="SEFIR_dom"/>
</dbReference>
<dbReference type="Gene3D" id="2.60.40.2160">
    <property type="entry name" value="Interleukin-17 receptor A/B, fibronectin-III-like domain 1"/>
    <property type="match status" value="1"/>
</dbReference>
<dbReference type="PANTHER" id="PTHR15583">
    <property type="entry name" value="INTERLEUKIN-17 RECEPTOR"/>
    <property type="match status" value="1"/>
</dbReference>
<evidence type="ECO:0000256" key="2">
    <source>
        <dbReference type="ARBA" id="ARBA00022475"/>
    </source>
</evidence>
<comment type="caution">
    <text evidence="12">The sequence shown here is derived from an EMBL/GenBank/DDBJ whole genome shotgun (WGS) entry which is preliminary data.</text>
</comment>
<evidence type="ECO:0000256" key="1">
    <source>
        <dbReference type="ARBA" id="ARBA00004251"/>
    </source>
</evidence>
<keyword evidence="2" id="KW-1003">Cell membrane</keyword>
<dbReference type="AlphaFoldDB" id="A0A9D3BGU9"/>
<protein>
    <submittedName>
        <fullName evidence="12">Interleukin 17 receptor B</fullName>
    </submittedName>
</protein>
<name>A0A9D3BGU9_NOTFU</name>
<dbReference type="GO" id="GO:0005886">
    <property type="term" value="C:plasma membrane"/>
    <property type="evidence" value="ECO:0007669"/>
    <property type="project" value="UniProtKB-SubCell"/>
</dbReference>
<keyword evidence="3 9" id="KW-0812">Transmembrane</keyword>
<dbReference type="Proteomes" id="UP000822369">
    <property type="component" value="Chromosome 13"/>
</dbReference>
<evidence type="ECO:0000256" key="9">
    <source>
        <dbReference type="SAM" id="Phobius"/>
    </source>
</evidence>
<dbReference type="Pfam" id="PF08357">
    <property type="entry name" value="SEFIR"/>
    <property type="match status" value="1"/>
</dbReference>
<feature type="domain" description="SEFIR" evidence="11">
    <location>
        <begin position="221"/>
        <end position="369"/>
    </location>
</feature>
<organism evidence="12 13">
    <name type="scientific">Nothobranchius furzeri</name>
    <name type="common">Turquoise killifish</name>
    <dbReference type="NCBI Taxonomy" id="105023"/>
    <lineage>
        <taxon>Eukaryota</taxon>
        <taxon>Metazoa</taxon>
        <taxon>Chordata</taxon>
        <taxon>Craniata</taxon>
        <taxon>Vertebrata</taxon>
        <taxon>Euteleostomi</taxon>
        <taxon>Actinopterygii</taxon>
        <taxon>Neopterygii</taxon>
        <taxon>Teleostei</taxon>
        <taxon>Neoteleostei</taxon>
        <taxon>Acanthomorphata</taxon>
        <taxon>Ovalentaria</taxon>
        <taxon>Atherinomorphae</taxon>
        <taxon>Cyprinodontiformes</taxon>
        <taxon>Nothobranchiidae</taxon>
        <taxon>Nothobranchius</taxon>
    </lineage>
</organism>
<gene>
    <name evidence="12" type="primary">il17rb</name>
    <name evidence="12" type="ORF">G4P62_014197</name>
</gene>
<accession>A0A9D3BGU9</accession>
<keyword evidence="5 9" id="KW-1133">Transmembrane helix</keyword>
<dbReference type="PANTHER" id="PTHR15583:SF11">
    <property type="entry name" value="INTERLEUKIN-17 RECEPTOR B"/>
    <property type="match status" value="1"/>
</dbReference>
<dbReference type="Gene3D" id="3.40.50.11530">
    <property type="match status" value="1"/>
</dbReference>
<evidence type="ECO:0000256" key="8">
    <source>
        <dbReference type="ARBA" id="ARBA00023180"/>
    </source>
</evidence>
<dbReference type="InterPro" id="IPR039465">
    <property type="entry name" value="IL-17_rcpt-like"/>
</dbReference>
<dbReference type="InterPro" id="IPR038683">
    <property type="entry name" value="IL17RA/B_FnIII-like_1_sf"/>
</dbReference>
<evidence type="ECO:0000256" key="10">
    <source>
        <dbReference type="SAM" id="SignalP"/>
    </source>
</evidence>
<evidence type="ECO:0000256" key="5">
    <source>
        <dbReference type="ARBA" id="ARBA00022989"/>
    </source>
</evidence>
<keyword evidence="6 9" id="KW-0472">Membrane</keyword>
<evidence type="ECO:0000313" key="13">
    <source>
        <dbReference type="Proteomes" id="UP000822369"/>
    </source>
</evidence>
<feature type="signal peptide" evidence="10">
    <location>
        <begin position="1"/>
        <end position="18"/>
    </location>
</feature>
<dbReference type="GO" id="GO:0030368">
    <property type="term" value="F:interleukin-17 receptor activity"/>
    <property type="evidence" value="ECO:0007669"/>
    <property type="project" value="InterPro"/>
</dbReference>
<proteinExistence type="predicted"/>
<feature type="chain" id="PRO_5039682230" evidence="10">
    <location>
        <begin position="19"/>
        <end position="421"/>
    </location>
</feature>
<keyword evidence="4 10" id="KW-0732">Signal</keyword>
<keyword evidence="7 12" id="KW-0675">Receptor</keyword>
<evidence type="ECO:0000259" key="11">
    <source>
        <dbReference type="Pfam" id="PF08357"/>
    </source>
</evidence>
<comment type="subcellular location">
    <subcellularLocation>
        <location evidence="1">Cell membrane</location>
        <topology evidence="1">Single-pass type I membrane protein</topology>
    </subcellularLocation>
</comment>
<dbReference type="EMBL" id="JAAVVJ010000013">
    <property type="protein sequence ID" value="KAF7209452.1"/>
    <property type="molecule type" value="Genomic_DNA"/>
</dbReference>
<keyword evidence="8" id="KW-0325">Glycoprotein</keyword>
<feature type="transmembrane region" description="Helical" evidence="9">
    <location>
        <begin position="179"/>
        <end position="200"/>
    </location>
</feature>
<evidence type="ECO:0000256" key="4">
    <source>
        <dbReference type="ARBA" id="ARBA00022729"/>
    </source>
</evidence>
<sequence length="421" mass="46920">MWLKVLFFFWYVSSQVTAHQINVSCDECYEFPPTDVEACPSKVAALEVKVADKKETKLNISWAINIDASIKYLTGTWFEISGLPSHFCEYDPPFAQANLTGSEQEWFHIIVDPGYGHIGVDVSNIPLPHQRGGDHSLSKSIWIPSLQKCKNNNFSIILDLYSTVETFTEPPPGQRIHDIVIFTTGVMAALMLLSFLYLLCKRSCSVLKFKNLSTSNSVPIPVLVVYPAENSAFQHAVVMLAEFLQLHGGCKVAIDLWQQGKVAEKGPLRWLSEQTKAAEHVLIVSPLGEASSSLLQNKQTPPEHSIPAAAHDLYPLILNMVASQAKCSSELAKFSVVHLSKKPCVCLPELKVCRSFYLMKDLNNLCKKLQKPRKAEKKIVWMLFKPGLSHNKKDSAKLKSALETLEGLKPSSSRELLIGDL</sequence>
<evidence type="ECO:0000256" key="6">
    <source>
        <dbReference type="ARBA" id="ARBA00023136"/>
    </source>
</evidence>
<reference evidence="12" key="1">
    <citation type="submission" date="2020-03" db="EMBL/GenBank/DDBJ databases">
        <title>Intra-Species Differences in Population Size shape Life History and Genome Evolution.</title>
        <authorList>
            <person name="Willemsen D."/>
            <person name="Cui R."/>
            <person name="Valenzano D.R."/>
        </authorList>
    </citation>
    <scope>NUCLEOTIDE SEQUENCE</scope>
    <source>
        <strain evidence="12">GRZ</strain>
        <tissue evidence="12">Whole</tissue>
    </source>
</reference>